<sequence length="130" mass="13990">MSGGGGGSDGNEEFYQQLRLQQLYEARRSGEGEPDPFTYVDPADGTAYEWDREKKAWFPKVRRGARVAAASGAPGSLCVPEPFPLAHAVQERGSRPSAGAGLSRRRGPMPLQHEKALAAFSCCISSQAHV</sequence>
<dbReference type="Ensembl" id="ENSGAGT00000023589.1">
    <property type="protein sequence ID" value="ENSGAGP00000020710.1"/>
    <property type="gene ID" value="ENSGAGG00000015248.1"/>
</dbReference>
<protein>
    <submittedName>
        <fullName evidence="1">Uncharacterized protein</fullName>
    </submittedName>
</protein>
<reference evidence="1" key="3">
    <citation type="submission" date="2025-09" db="UniProtKB">
        <authorList>
            <consortium name="Ensembl"/>
        </authorList>
    </citation>
    <scope>IDENTIFICATION</scope>
</reference>
<dbReference type="STRING" id="38772.ENSGAGP00000020710"/>
<dbReference type="Proteomes" id="UP000291020">
    <property type="component" value="Unassembled WGS sequence"/>
</dbReference>
<evidence type="ECO:0000313" key="1">
    <source>
        <dbReference type="Ensembl" id="ENSGAGP00000020710.1"/>
    </source>
</evidence>
<reference evidence="1" key="2">
    <citation type="submission" date="2025-08" db="UniProtKB">
        <authorList>
            <consortium name="Ensembl"/>
        </authorList>
    </citation>
    <scope>IDENTIFICATION</scope>
</reference>
<dbReference type="AlphaFoldDB" id="A0A452HZR1"/>
<name>A0A452HZR1_9SAUR</name>
<accession>A0A452HZR1</accession>
<proteinExistence type="predicted"/>
<organism evidence="1 2">
    <name type="scientific">Gopherus agassizii</name>
    <name type="common">Agassiz's desert tortoise</name>
    <dbReference type="NCBI Taxonomy" id="38772"/>
    <lineage>
        <taxon>Eukaryota</taxon>
        <taxon>Metazoa</taxon>
        <taxon>Chordata</taxon>
        <taxon>Craniata</taxon>
        <taxon>Vertebrata</taxon>
        <taxon>Euteleostomi</taxon>
        <taxon>Archelosauria</taxon>
        <taxon>Testudinata</taxon>
        <taxon>Testudines</taxon>
        <taxon>Cryptodira</taxon>
        <taxon>Durocryptodira</taxon>
        <taxon>Testudinoidea</taxon>
        <taxon>Testudinidae</taxon>
        <taxon>Gopherus</taxon>
    </lineage>
</organism>
<reference evidence="2" key="1">
    <citation type="journal article" date="2017" name="PLoS ONE">
        <title>The Agassiz's desert tortoise genome provides a resource for the conservation of a threatened species.</title>
        <authorList>
            <person name="Tollis M."/>
            <person name="DeNardo D.F."/>
            <person name="Cornelius J.A."/>
            <person name="Dolby G.A."/>
            <person name="Edwards T."/>
            <person name="Henen B.T."/>
            <person name="Karl A.E."/>
            <person name="Murphy R.W."/>
            <person name="Kusumi K."/>
        </authorList>
    </citation>
    <scope>NUCLEOTIDE SEQUENCE [LARGE SCALE GENOMIC DNA]</scope>
</reference>
<keyword evidence="2" id="KW-1185">Reference proteome</keyword>
<evidence type="ECO:0000313" key="2">
    <source>
        <dbReference type="Proteomes" id="UP000291020"/>
    </source>
</evidence>